<organism evidence="2 3">
    <name type="scientific">Castilleja foliolosa</name>
    <dbReference type="NCBI Taxonomy" id="1961234"/>
    <lineage>
        <taxon>Eukaryota</taxon>
        <taxon>Viridiplantae</taxon>
        <taxon>Streptophyta</taxon>
        <taxon>Embryophyta</taxon>
        <taxon>Tracheophyta</taxon>
        <taxon>Spermatophyta</taxon>
        <taxon>Magnoliopsida</taxon>
        <taxon>eudicotyledons</taxon>
        <taxon>Gunneridae</taxon>
        <taxon>Pentapetalae</taxon>
        <taxon>asterids</taxon>
        <taxon>lamiids</taxon>
        <taxon>Lamiales</taxon>
        <taxon>Orobanchaceae</taxon>
        <taxon>Pedicularideae</taxon>
        <taxon>Castillejinae</taxon>
        <taxon>Castilleja</taxon>
    </lineage>
</organism>
<feature type="domain" description="F-box associated beta-propeller type 1" evidence="1">
    <location>
        <begin position="85"/>
        <end position="338"/>
    </location>
</feature>
<dbReference type="PANTHER" id="PTHR31672:SF10">
    <property type="entry name" value="F-BOX DOMAIN-CONTAINING PROTEIN"/>
    <property type="match status" value="1"/>
</dbReference>
<protein>
    <recommendedName>
        <fullName evidence="1">F-box associated beta-propeller type 1 domain-containing protein</fullName>
    </recommendedName>
</protein>
<gene>
    <name evidence="2" type="ORF">CASFOL_035798</name>
</gene>
<dbReference type="InterPro" id="IPR050796">
    <property type="entry name" value="SCF_F-box_component"/>
</dbReference>
<keyword evidence="3" id="KW-1185">Reference proteome</keyword>
<evidence type="ECO:0000313" key="3">
    <source>
        <dbReference type="Proteomes" id="UP001632038"/>
    </source>
</evidence>
<dbReference type="EMBL" id="JAVIJP010000066">
    <property type="protein sequence ID" value="KAL3620886.1"/>
    <property type="molecule type" value="Genomic_DNA"/>
</dbReference>
<dbReference type="NCBIfam" id="TIGR01640">
    <property type="entry name" value="F_box_assoc_1"/>
    <property type="match status" value="1"/>
</dbReference>
<dbReference type="InterPro" id="IPR006527">
    <property type="entry name" value="F-box-assoc_dom_typ1"/>
</dbReference>
<evidence type="ECO:0000313" key="2">
    <source>
        <dbReference type="EMBL" id="KAL3620886.1"/>
    </source>
</evidence>
<proteinExistence type="predicted"/>
<dbReference type="InterPro" id="IPR011043">
    <property type="entry name" value="Gal_Oxase/kelch_b-propeller"/>
</dbReference>
<dbReference type="Pfam" id="PF07734">
    <property type="entry name" value="FBA_1"/>
    <property type="match status" value="1"/>
</dbReference>
<accession>A0ABD3BTP7</accession>
<dbReference type="SUPFAM" id="SSF50965">
    <property type="entry name" value="Galactose oxidase, central domain"/>
    <property type="match status" value="1"/>
</dbReference>
<sequence>MFPAKKGIFYKVSESICSKLRYNNKLSNISSFPGCRCIPKRLQHTNVNKLLFRRGGLNGKVNTNEISNANCFSILGTDNNDTHFSLEKNYYLSNHRFDMQSYGSRIVGSCNGILCLQDHLELENVVLWNPVTDELKPLPPSSIVFPTKAPYKLVGSSAFGFDARSEDYKVVRFVENGFFNDDYRTTHHFELYSLKTDSWRPIVNPVSLRYPTRYPLHIYSVSLNGSCYWEAGNCILSFDFADEVFSYLPLPRFHDIETHKDVVCCLVAIDGSTLGLISYTFKVRTKIFDLLVWKSKEWRWRRVDIFELEDIRTPLGLWGGDKCFLVDENHELLLFDLKTRELKSLGIKDHLPWAMSVVPFVESTVSIKRQ</sequence>
<dbReference type="Proteomes" id="UP001632038">
    <property type="component" value="Unassembled WGS sequence"/>
</dbReference>
<dbReference type="InterPro" id="IPR017451">
    <property type="entry name" value="F-box-assoc_interact_dom"/>
</dbReference>
<dbReference type="PANTHER" id="PTHR31672">
    <property type="entry name" value="BNACNNG10540D PROTEIN"/>
    <property type="match status" value="1"/>
</dbReference>
<comment type="caution">
    <text evidence="2">The sequence shown here is derived from an EMBL/GenBank/DDBJ whole genome shotgun (WGS) entry which is preliminary data.</text>
</comment>
<dbReference type="AlphaFoldDB" id="A0ABD3BTP7"/>
<name>A0ABD3BTP7_9LAMI</name>
<evidence type="ECO:0000259" key="1">
    <source>
        <dbReference type="Pfam" id="PF07734"/>
    </source>
</evidence>
<reference evidence="3" key="1">
    <citation type="journal article" date="2024" name="IScience">
        <title>Strigolactones Initiate the Formation of Haustorium-like Structures in Castilleja.</title>
        <authorList>
            <person name="Buerger M."/>
            <person name="Peterson D."/>
            <person name="Chory J."/>
        </authorList>
    </citation>
    <scope>NUCLEOTIDE SEQUENCE [LARGE SCALE GENOMIC DNA]</scope>
</reference>